<name>A0A7S4SMP5_9STRA</name>
<evidence type="ECO:0000259" key="2">
    <source>
        <dbReference type="PROSITE" id="PS50011"/>
    </source>
</evidence>
<dbReference type="Pfam" id="PF13191">
    <property type="entry name" value="AAA_16"/>
    <property type="match status" value="1"/>
</dbReference>
<dbReference type="PROSITE" id="PS50011">
    <property type="entry name" value="PROTEIN_KINASE_DOM"/>
    <property type="match status" value="1"/>
</dbReference>
<sequence length="1352" mass="151830">MTKKTPEKTPNEQEVNDVNDEQDQTSVLPIDPGDYFDQNDNFDFDESIVIDSVAMMSLEINSANDGHTIGESGRYFVHEGSLCQIYRLDDPEKRYGGETGSVAMKVINDQFPDEKDISRLENEYNVLRYLANRDAAGGALNQTLRNGAAAIYLDWLDGNTLKEWIRSFHSVRASSWTMNSDNDGRKKILSVVKNTTWSLLDIHDAGVVHNNIRADHIIIKTDEKCSIKFISFGSASFLPRSDKNSNTDKRKDLISLGFIFYEIISGKSSLHTDHRQPLFLTSDYSSGSEEVSSVEEGQHDATQLYVSHIEVLSDLASRIPISFMKMIMALIESKMTARRYQSVNEVYQDLDHPNTFLNNSEIRPYIGKIKFPHDKLFGRNDHLSSIMNVCQRMNSARPSEMILVSGHSGTGKSTLVNHVGKILVKMGVNFTSGKFDQLQQAKPLSTIIDAFDGYFSEVMQSGQDVINKTKTSLLKALGSGVGVLTRIIPRLCAVMGISATDPVQIGFNDAQNRLKYLFESMISAIATPSQPLVLFLDDLQWADISSLQLIKSTLTNSENKCFLCIGSYRENEISNDHPFAEFLSDIITRKIPITKIELGNIDRTNVNALVSDVICTPELETKPLTDIVYRKTGGNILFVIQFLQSLHSEGLLLFSLDSECWKWDSAEIETKTIPNDVIRLLVGKITTLPLHVQYILKLLSCIGSVCAESTLRLLINDIDHCTKESKTTSDKESDIFPSLKVAIDEGLVNKEGSSYHFTHDQVQSVAYSLIPRDERDLLHLQIGSVILKNMPNHERGNIFFVAMNQLNRGKSVMDDDMKEWVAELNLKAGREAISLSAFRNSASFFEAGISLLGSSCWDKNYKLSLQLHNFYAEVEFCNGHFDEVNRVTKIIIEQAKSFSDKTRAYLTFIKTLGAQRNLNNAAEVALAALGDLGEPIQHSDMGSLLRTVHVFAKMKDSQFLALKEMDDDMKRAAMKLLLVLAQFGFQIKSNHFPFALNRMLELTLIYGVCEESCAALAIISFVTCGIHGDWNGSSRTGEIALLLLERLQANEYACIVTSLVNIAKSWTEPLGLIVKQLFFSYKIGMQTGAIHDAMISACGYCYNSFFSGVDLLTLEKDIRRFRVQMSEYKQITSLHQLTPLAQTVLNLIGHSENPIELTGEFMTQSEFIEKSNQPFVVQTLIFCSWLAYLFGEYEVASSVISSRNEVEKNSIKKIEMHGMVPFIDCLVYLASSVKRKQNNSASELSEKLEEMKKLVSYSPRNNQHRMLLIEAEVAYLKNDFDVAMEKYDAAIIAAELIGYRHEQAVCNEKAGDFFMSQGNMIRATSHYSCAIDLYRQWGAQAKVDHLCKHVPL</sequence>
<feature type="compositionally biased region" description="Acidic residues" evidence="1">
    <location>
        <begin position="14"/>
        <end position="23"/>
    </location>
</feature>
<dbReference type="InterPro" id="IPR000719">
    <property type="entry name" value="Prot_kinase_dom"/>
</dbReference>
<dbReference type="PANTHER" id="PTHR43642">
    <property type="entry name" value="HYBRID SIGNAL TRANSDUCTION HISTIDINE KINASE G"/>
    <property type="match status" value="1"/>
</dbReference>
<evidence type="ECO:0000256" key="1">
    <source>
        <dbReference type="SAM" id="MobiDB-lite"/>
    </source>
</evidence>
<feature type="region of interest" description="Disordered" evidence="1">
    <location>
        <begin position="1"/>
        <end position="31"/>
    </location>
</feature>
<dbReference type="SUPFAM" id="SSF48452">
    <property type="entry name" value="TPR-like"/>
    <property type="match status" value="1"/>
</dbReference>
<dbReference type="PANTHER" id="PTHR43642:SF1">
    <property type="entry name" value="HYBRID SIGNAL TRANSDUCTION HISTIDINE KINASE G"/>
    <property type="match status" value="1"/>
</dbReference>
<organism evidence="3">
    <name type="scientific">Ditylum brightwellii</name>
    <dbReference type="NCBI Taxonomy" id="49249"/>
    <lineage>
        <taxon>Eukaryota</taxon>
        <taxon>Sar</taxon>
        <taxon>Stramenopiles</taxon>
        <taxon>Ochrophyta</taxon>
        <taxon>Bacillariophyta</taxon>
        <taxon>Mediophyceae</taxon>
        <taxon>Lithodesmiophycidae</taxon>
        <taxon>Lithodesmiales</taxon>
        <taxon>Lithodesmiaceae</taxon>
        <taxon>Ditylum</taxon>
    </lineage>
</organism>
<protein>
    <recommendedName>
        <fullName evidence="2">Protein kinase domain-containing protein</fullName>
    </recommendedName>
</protein>
<accession>A0A7S4SMP5</accession>
<dbReference type="Gene3D" id="1.10.510.10">
    <property type="entry name" value="Transferase(Phosphotransferase) domain 1"/>
    <property type="match status" value="1"/>
</dbReference>
<dbReference type="InterPro" id="IPR041664">
    <property type="entry name" value="AAA_16"/>
</dbReference>
<feature type="compositionally biased region" description="Basic and acidic residues" evidence="1">
    <location>
        <begin position="1"/>
        <end position="11"/>
    </location>
</feature>
<gene>
    <name evidence="3" type="ORF">DBRI00130_LOCUS37296</name>
</gene>
<dbReference type="InterPro" id="IPR011009">
    <property type="entry name" value="Kinase-like_dom_sf"/>
</dbReference>
<proteinExistence type="predicted"/>
<dbReference type="SUPFAM" id="SSF52540">
    <property type="entry name" value="P-loop containing nucleoside triphosphate hydrolases"/>
    <property type="match status" value="1"/>
</dbReference>
<dbReference type="GO" id="GO:0005524">
    <property type="term" value="F:ATP binding"/>
    <property type="evidence" value="ECO:0007669"/>
    <property type="project" value="InterPro"/>
</dbReference>
<evidence type="ECO:0000313" key="3">
    <source>
        <dbReference type="EMBL" id="CAE4649560.1"/>
    </source>
</evidence>
<reference evidence="3" key="1">
    <citation type="submission" date="2021-01" db="EMBL/GenBank/DDBJ databases">
        <authorList>
            <person name="Corre E."/>
            <person name="Pelletier E."/>
            <person name="Niang G."/>
            <person name="Scheremetjew M."/>
            <person name="Finn R."/>
            <person name="Kale V."/>
            <person name="Holt S."/>
            <person name="Cochrane G."/>
            <person name="Meng A."/>
            <person name="Brown T."/>
            <person name="Cohen L."/>
        </authorList>
    </citation>
    <scope>NUCLEOTIDE SEQUENCE</scope>
    <source>
        <strain evidence="3">GSO104</strain>
    </source>
</reference>
<dbReference type="InterPro" id="IPR011990">
    <property type="entry name" value="TPR-like_helical_dom_sf"/>
</dbReference>
<feature type="domain" description="Protein kinase" evidence="2">
    <location>
        <begin position="71"/>
        <end position="376"/>
    </location>
</feature>
<dbReference type="Gene3D" id="3.40.50.300">
    <property type="entry name" value="P-loop containing nucleotide triphosphate hydrolases"/>
    <property type="match status" value="1"/>
</dbReference>
<dbReference type="InterPro" id="IPR027417">
    <property type="entry name" value="P-loop_NTPase"/>
</dbReference>
<dbReference type="Gene3D" id="1.25.40.10">
    <property type="entry name" value="Tetratricopeptide repeat domain"/>
    <property type="match status" value="1"/>
</dbReference>
<dbReference type="EMBL" id="HBNS01048501">
    <property type="protein sequence ID" value="CAE4649560.1"/>
    <property type="molecule type" value="Transcribed_RNA"/>
</dbReference>
<dbReference type="InterPro" id="IPR053159">
    <property type="entry name" value="Hybrid_Histidine_Kinase"/>
</dbReference>
<dbReference type="SUPFAM" id="SSF56112">
    <property type="entry name" value="Protein kinase-like (PK-like)"/>
    <property type="match status" value="1"/>
</dbReference>
<dbReference type="GO" id="GO:0004672">
    <property type="term" value="F:protein kinase activity"/>
    <property type="evidence" value="ECO:0007669"/>
    <property type="project" value="InterPro"/>
</dbReference>